<evidence type="ECO:0000256" key="1">
    <source>
        <dbReference type="SAM" id="MobiDB-lite"/>
    </source>
</evidence>
<keyword evidence="3" id="KW-1185">Reference proteome</keyword>
<dbReference type="Gene3D" id="3.30.70.100">
    <property type="match status" value="2"/>
</dbReference>
<dbReference type="CDD" id="cd00371">
    <property type="entry name" value="HMA"/>
    <property type="match status" value="2"/>
</dbReference>
<feature type="region of interest" description="Disordered" evidence="1">
    <location>
        <begin position="65"/>
        <end position="98"/>
    </location>
</feature>
<dbReference type="Pfam" id="PF00403">
    <property type="entry name" value="HMA"/>
    <property type="match status" value="2"/>
</dbReference>
<evidence type="ECO:0000313" key="3">
    <source>
        <dbReference type="Proteomes" id="UP000504607"/>
    </source>
</evidence>
<feature type="domain" description="HMA" evidence="2">
    <location>
        <begin position="97"/>
        <end position="160"/>
    </location>
</feature>
<reference evidence="4" key="1">
    <citation type="submission" date="2025-08" db="UniProtKB">
        <authorList>
            <consortium name="RefSeq"/>
        </authorList>
    </citation>
    <scope>IDENTIFICATION</scope>
</reference>
<accession>A0A6I9QMS8</accession>
<dbReference type="GO" id="GO:0046872">
    <property type="term" value="F:metal ion binding"/>
    <property type="evidence" value="ECO:0007669"/>
    <property type="project" value="InterPro"/>
</dbReference>
<protein>
    <submittedName>
        <fullName evidence="4">Heavy metal-associated isoprenylated plant protein 9-like</fullName>
    </submittedName>
</protein>
<evidence type="ECO:0000259" key="2">
    <source>
        <dbReference type="PROSITE" id="PS50846"/>
    </source>
</evidence>
<dbReference type="Proteomes" id="UP000504607">
    <property type="component" value="Unplaced"/>
</dbReference>
<dbReference type="InterPro" id="IPR044258">
    <property type="entry name" value="HIPP09-like"/>
</dbReference>
<dbReference type="InterPro" id="IPR036163">
    <property type="entry name" value="HMA_dom_sf"/>
</dbReference>
<dbReference type="PANTHER" id="PTHR47066:SF1">
    <property type="entry name" value="HEAVY METAL-ASSOCIATED ISOPRENYLATED PLANT PROTEIN 9"/>
    <property type="match status" value="1"/>
</dbReference>
<feature type="domain" description="HMA" evidence="2">
    <location>
        <begin position="185"/>
        <end position="249"/>
    </location>
</feature>
<feature type="region of interest" description="Disordered" evidence="1">
    <location>
        <begin position="250"/>
        <end position="329"/>
    </location>
</feature>
<evidence type="ECO:0000313" key="4">
    <source>
        <dbReference type="RefSeq" id="XP_010911103.2"/>
    </source>
</evidence>
<name>A0A6I9QMS8_ELAGV</name>
<sequence>MCLGIIYTILLFPPECSSPTAYYFSPSELDLYKKLYCWLSTSACLRFFYQEFSKVGGFSMGETKQEEAKEQAKPKEEERKKEEKQEEKKEEAKPSPPPPVVLFVDLHCAGCAKKIERSILKCRGVEGVEVDMVHNQVTVRGIVDPQALCSRVQKKTLRRAEVLSPPPPAEGEAKPEVVRSQVNEISTVELRVNMHCEGCAQQLRRKILKMRGVQTAETELRTKKVTVTGTMNGEKLVEYIYRRTGKLAKIVPQPPKEEEKKEEAEKKAEEKPPEKKEEEKAEEKKKEEEKAPQQENAEGNSNGGGNEEKGGGEEQKKEGEGQTNVDIPNEGGMVKRMVYWNGSIISEEEMENRMTMHWMPVYVIDRPPPPPQIFSDENPNACCIS</sequence>
<feature type="compositionally biased region" description="Basic and acidic residues" evidence="1">
    <location>
        <begin position="306"/>
        <end position="320"/>
    </location>
</feature>
<dbReference type="InParanoid" id="A0A6I9QMS8"/>
<dbReference type="InterPro" id="IPR006121">
    <property type="entry name" value="HMA_dom"/>
</dbReference>
<organism evidence="3 4">
    <name type="scientific">Elaeis guineensis var. tenera</name>
    <name type="common">Oil palm</name>
    <dbReference type="NCBI Taxonomy" id="51953"/>
    <lineage>
        <taxon>Eukaryota</taxon>
        <taxon>Viridiplantae</taxon>
        <taxon>Streptophyta</taxon>
        <taxon>Embryophyta</taxon>
        <taxon>Tracheophyta</taxon>
        <taxon>Spermatophyta</taxon>
        <taxon>Magnoliopsida</taxon>
        <taxon>Liliopsida</taxon>
        <taxon>Arecaceae</taxon>
        <taxon>Arecoideae</taxon>
        <taxon>Cocoseae</taxon>
        <taxon>Elaeidinae</taxon>
        <taxon>Elaeis</taxon>
    </lineage>
</organism>
<feature type="compositionally biased region" description="Basic and acidic residues" evidence="1">
    <location>
        <begin position="255"/>
        <end position="292"/>
    </location>
</feature>
<proteinExistence type="predicted"/>
<gene>
    <name evidence="4" type="primary">LOC105037100</name>
</gene>
<dbReference type="PANTHER" id="PTHR47066">
    <property type="entry name" value="HEAVY METAL-ASSOCIATED ISOPRENYLATED PLANT PROTEIN 9"/>
    <property type="match status" value="1"/>
</dbReference>
<dbReference type="RefSeq" id="XP_010911103.2">
    <property type="nucleotide sequence ID" value="XM_010912801.3"/>
</dbReference>
<dbReference type="SUPFAM" id="SSF55008">
    <property type="entry name" value="HMA, heavy metal-associated domain"/>
    <property type="match status" value="2"/>
</dbReference>
<dbReference type="PROSITE" id="PS50846">
    <property type="entry name" value="HMA_2"/>
    <property type="match status" value="2"/>
</dbReference>
<feature type="compositionally biased region" description="Basic and acidic residues" evidence="1">
    <location>
        <begin position="65"/>
        <end position="93"/>
    </location>
</feature>
<dbReference type="OrthoDB" id="1926387at2759"/>
<dbReference type="AlphaFoldDB" id="A0A6I9QMS8"/>